<gene>
    <name evidence="1" type="ORF">HPB50_010353</name>
</gene>
<organism evidence="1 2">
    <name type="scientific">Hyalomma asiaticum</name>
    <name type="common">Tick</name>
    <dbReference type="NCBI Taxonomy" id="266040"/>
    <lineage>
        <taxon>Eukaryota</taxon>
        <taxon>Metazoa</taxon>
        <taxon>Ecdysozoa</taxon>
        <taxon>Arthropoda</taxon>
        <taxon>Chelicerata</taxon>
        <taxon>Arachnida</taxon>
        <taxon>Acari</taxon>
        <taxon>Parasitiformes</taxon>
        <taxon>Ixodida</taxon>
        <taxon>Ixodoidea</taxon>
        <taxon>Ixodidae</taxon>
        <taxon>Hyalomminae</taxon>
        <taxon>Hyalomma</taxon>
    </lineage>
</organism>
<accession>A0ACB7S469</accession>
<comment type="caution">
    <text evidence="1">The sequence shown here is derived from an EMBL/GenBank/DDBJ whole genome shotgun (WGS) entry which is preliminary data.</text>
</comment>
<name>A0ACB7S469_HYAAI</name>
<dbReference type="Proteomes" id="UP000821845">
    <property type="component" value="Chromosome 6"/>
</dbReference>
<sequence length="181" mass="19562">MPEREEIDRSHPPAASPQPQNRRQRTAPTQHEFRQHGTPPPPPPPTTSPRRPDPAHPTSVDQPPPPERVHLDKPRKKRVPPDRRSRGPTRQPGHNAEGGPGSGLWQLAPPGRQQPEWRGSRRGDPHHRAAEARSENGGNTGASRDNGASSNIGARCDHGGNNGKNSISNGGRGYSSATSLT</sequence>
<evidence type="ECO:0000313" key="1">
    <source>
        <dbReference type="EMBL" id="KAH6927997.1"/>
    </source>
</evidence>
<dbReference type="EMBL" id="CM023486">
    <property type="protein sequence ID" value="KAH6927997.1"/>
    <property type="molecule type" value="Genomic_DNA"/>
</dbReference>
<keyword evidence="2" id="KW-1185">Reference proteome</keyword>
<reference evidence="1" key="1">
    <citation type="submission" date="2020-05" db="EMBL/GenBank/DDBJ databases">
        <title>Large-scale comparative analyses of tick genomes elucidate their genetic diversity and vector capacities.</title>
        <authorList>
            <person name="Jia N."/>
            <person name="Wang J."/>
            <person name="Shi W."/>
            <person name="Du L."/>
            <person name="Sun Y."/>
            <person name="Zhan W."/>
            <person name="Jiang J."/>
            <person name="Wang Q."/>
            <person name="Zhang B."/>
            <person name="Ji P."/>
            <person name="Sakyi L.B."/>
            <person name="Cui X."/>
            <person name="Yuan T."/>
            <person name="Jiang B."/>
            <person name="Yang W."/>
            <person name="Lam T.T.-Y."/>
            <person name="Chang Q."/>
            <person name="Ding S."/>
            <person name="Wang X."/>
            <person name="Zhu J."/>
            <person name="Ruan X."/>
            <person name="Zhao L."/>
            <person name="Wei J."/>
            <person name="Que T."/>
            <person name="Du C."/>
            <person name="Cheng J."/>
            <person name="Dai P."/>
            <person name="Han X."/>
            <person name="Huang E."/>
            <person name="Gao Y."/>
            <person name="Liu J."/>
            <person name="Shao H."/>
            <person name="Ye R."/>
            <person name="Li L."/>
            <person name="Wei W."/>
            <person name="Wang X."/>
            <person name="Wang C."/>
            <person name="Yang T."/>
            <person name="Huo Q."/>
            <person name="Li W."/>
            <person name="Guo W."/>
            <person name="Chen H."/>
            <person name="Zhou L."/>
            <person name="Ni X."/>
            <person name="Tian J."/>
            <person name="Zhou Y."/>
            <person name="Sheng Y."/>
            <person name="Liu T."/>
            <person name="Pan Y."/>
            <person name="Xia L."/>
            <person name="Li J."/>
            <person name="Zhao F."/>
            <person name="Cao W."/>
        </authorList>
    </citation>
    <scope>NUCLEOTIDE SEQUENCE</scope>
    <source>
        <strain evidence="1">Hyas-2018</strain>
    </source>
</reference>
<proteinExistence type="predicted"/>
<protein>
    <submittedName>
        <fullName evidence="1">Uncharacterized protein</fullName>
    </submittedName>
</protein>
<evidence type="ECO:0000313" key="2">
    <source>
        <dbReference type="Proteomes" id="UP000821845"/>
    </source>
</evidence>